<accession>A0A921MF45</accession>
<dbReference type="Proteomes" id="UP000784435">
    <property type="component" value="Unassembled WGS sequence"/>
</dbReference>
<evidence type="ECO:0000256" key="2">
    <source>
        <dbReference type="SAM" id="Phobius"/>
    </source>
</evidence>
<feature type="non-terminal residue" evidence="3">
    <location>
        <position position="351"/>
    </location>
</feature>
<dbReference type="EMBL" id="DYUK01000245">
    <property type="protein sequence ID" value="HJG80978.1"/>
    <property type="molecule type" value="Genomic_DNA"/>
</dbReference>
<name>A0A921MF45_9MICO</name>
<reference evidence="3" key="1">
    <citation type="journal article" date="2021" name="PeerJ">
        <title>Extensive microbial diversity within the chicken gut microbiome revealed by metagenomics and culture.</title>
        <authorList>
            <person name="Gilroy R."/>
            <person name="Ravi A."/>
            <person name="Getino M."/>
            <person name="Pursley I."/>
            <person name="Horton D.L."/>
            <person name="Alikhan N.F."/>
            <person name="Baker D."/>
            <person name="Gharbi K."/>
            <person name="Hall N."/>
            <person name="Watson M."/>
            <person name="Adriaenssens E.M."/>
            <person name="Foster-Nyarko E."/>
            <person name="Jarju S."/>
            <person name="Secka A."/>
            <person name="Antonio M."/>
            <person name="Oren A."/>
            <person name="Chaudhuri R.R."/>
            <person name="La Ragione R."/>
            <person name="Hildebrand F."/>
            <person name="Pallen M.J."/>
        </authorList>
    </citation>
    <scope>NUCLEOTIDE SEQUENCE</scope>
    <source>
        <strain evidence="3">ChiGjej5B5-7349</strain>
    </source>
</reference>
<proteinExistence type="predicted"/>
<gene>
    <name evidence="3" type="ORF">K8V08_11260</name>
</gene>
<feature type="transmembrane region" description="Helical" evidence="2">
    <location>
        <begin position="270"/>
        <end position="289"/>
    </location>
</feature>
<feature type="region of interest" description="Disordered" evidence="1">
    <location>
        <begin position="241"/>
        <end position="263"/>
    </location>
</feature>
<evidence type="ECO:0000313" key="3">
    <source>
        <dbReference type="EMBL" id="HJG80978.1"/>
    </source>
</evidence>
<protein>
    <submittedName>
        <fullName evidence="3">Uncharacterized protein</fullName>
    </submittedName>
</protein>
<feature type="region of interest" description="Disordered" evidence="1">
    <location>
        <begin position="184"/>
        <end position="220"/>
    </location>
</feature>
<keyword evidence="2" id="KW-0472">Membrane</keyword>
<sequence length="351" mass="37390">MTQHSLAAESDRTEVSEEVPMTHDLHVTAASVTIIDRNGVRVPAGSISIVLRVLTDRQHTHPPVITVSEEHTTSDDAVFQTGRWIIEAERFVPYTGSRQPTYTLEYADFIIATPDQGNARTKSPTLAPVLAAARTYAKATGYLIVLESDLPGFMTTVLSPDSTAPSETETSPFAAELAEAHEIIPPKPTTPPPPPPLPEPDTAPAVEKVPSPKTRRRRPPLRLHAALARRRLSHLSQAVVARTRSLKQSTPKPGAATTASGSKKARGYRIVGVAAVIALTAAGGIAIMTRHEPTPSPEPVAATAPPITAADADLLDGYVEAWTLPADEAENVSWFAAGVVHIDPDSGELVL</sequence>
<evidence type="ECO:0000256" key="1">
    <source>
        <dbReference type="SAM" id="MobiDB-lite"/>
    </source>
</evidence>
<keyword evidence="2" id="KW-0812">Transmembrane</keyword>
<reference evidence="3" key="2">
    <citation type="submission" date="2021-09" db="EMBL/GenBank/DDBJ databases">
        <authorList>
            <person name="Gilroy R."/>
        </authorList>
    </citation>
    <scope>NUCLEOTIDE SEQUENCE</scope>
    <source>
        <strain evidence="3">ChiGjej5B5-7349</strain>
    </source>
</reference>
<organism evidence="3 4">
    <name type="scientific">Brevibacterium senegalense</name>
    <dbReference type="NCBI Taxonomy" id="1033736"/>
    <lineage>
        <taxon>Bacteria</taxon>
        <taxon>Bacillati</taxon>
        <taxon>Actinomycetota</taxon>
        <taxon>Actinomycetes</taxon>
        <taxon>Micrococcales</taxon>
        <taxon>Brevibacteriaceae</taxon>
        <taxon>Brevibacterium</taxon>
    </lineage>
</organism>
<evidence type="ECO:0000313" key="4">
    <source>
        <dbReference type="Proteomes" id="UP000784435"/>
    </source>
</evidence>
<feature type="compositionally biased region" description="Pro residues" evidence="1">
    <location>
        <begin position="185"/>
        <end position="201"/>
    </location>
</feature>
<keyword evidence="2" id="KW-1133">Transmembrane helix</keyword>
<dbReference type="AlphaFoldDB" id="A0A921MF45"/>
<feature type="compositionally biased region" description="Polar residues" evidence="1">
    <location>
        <begin position="246"/>
        <end position="261"/>
    </location>
</feature>
<comment type="caution">
    <text evidence="3">The sequence shown here is derived from an EMBL/GenBank/DDBJ whole genome shotgun (WGS) entry which is preliminary data.</text>
</comment>